<dbReference type="Proteomes" id="UP000245341">
    <property type="component" value="Unplaced"/>
</dbReference>
<dbReference type="GO" id="GO:0007264">
    <property type="term" value="P:small GTPase-mediated signal transduction"/>
    <property type="evidence" value="ECO:0007669"/>
    <property type="project" value="InterPro"/>
</dbReference>
<dbReference type="GO" id="GO:2000406">
    <property type="term" value="P:positive regulation of T cell migration"/>
    <property type="evidence" value="ECO:0007669"/>
    <property type="project" value="TreeGrafter"/>
</dbReference>
<dbReference type="OrthoDB" id="47328at2759"/>
<dbReference type="RefSeq" id="XP_030878328.1">
    <property type="nucleotide sequence ID" value="XM_031022468.1"/>
</dbReference>
<reference evidence="2" key="1">
    <citation type="submission" date="2025-08" db="UniProtKB">
        <authorList>
            <consortium name="RefSeq"/>
        </authorList>
    </citation>
    <scope>IDENTIFICATION</scope>
    <source>
        <tissue evidence="2">Liver</tissue>
    </source>
</reference>
<dbReference type="PANTHER" id="PTHR23317">
    <property type="entry name" value="DEDICATOR OF CYTOKINESIS DOCK"/>
    <property type="match status" value="1"/>
</dbReference>
<organism evidence="1 2">
    <name type="scientific">Leptonychotes weddellii</name>
    <name type="common">Weddell seal</name>
    <name type="synonym">Otaria weddellii</name>
    <dbReference type="NCBI Taxonomy" id="9713"/>
    <lineage>
        <taxon>Eukaryota</taxon>
        <taxon>Metazoa</taxon>
        <taxon>Chordata</taxon>
        <taxon>Craniata</taxon>
        <taxon>Vertebrata</taxon>
        <taxon>Euteleostomi</taxon>
        <taxon>Mammalia</taxon>
        <taxon>Eutheria</taxon>
        <taxon>Laurasiatheria</taxon>
        <taxon>Carnivora</taxon>
        <taxon>Caniformia</taxon>
        <taxon>Pinnipedia</taxon>
        <taxon>Phocidae</taxon>
        <taxon>Monachinae</taxon>
        <taxon>Lobodontini</taxon>
        <taxon>Leptonychotes</taxon>
    </lineage>
</organism>
<dbReference type="KEGG" id="lww:115938600"/>
<proteinExistence type="predicted"/>
<gene>
    <name evidence="2" type="primary">LOC115938600</name>
</gene>
<dbReference type="GO" id="GO:1903905">
    <property type="term" value="P:positive regulation of establishment of T cell polarity"/>
    <property type="evidence" value="ECO:0007669"/>
    <property type="project" value="TreeGrafter"/>
</dbReference>
<protein>
    <submittedName>
        <fullName evidence="2">Dedicator of cytokinesis protein 8-like</fullName>
    </submittedName>
</protein>
<dbReference type="GO" id="GO:0005085">
    <property type="term" value="F:guanyl-nucleotide exchange factor activity"/>
    <property type="evidence" value="ECO:0007669"/>
    <property type="project" value="InterPro"/>
</dbReference>
<dbReference type="InterPro" id="IPR026791">
    <property type="entry name" value="DOCK"/>
</dbReference>
<accession>A0A7F8QDJ4</accession>
<dbReference type="AlphaFoldDB" id="A0A7F8QDJ4"/>
<dbReference type="GO" id="GO:0031252">
    <property type="term" value="C:cell leading edge"/>
    <property type="evidence" value="ECO:0007669"/>
    <property type="project" value="TreeGrafter"/>
</dbReference>
<name>A0A7F8QDJ4_LEPWE</name>
<evidence type="ECO:0000313" key="2">
    <source>
        <dbReference type="RefSeq" id="XP_030878328.1"/>
    </source>
</evidence>
<sequence length="148" mass="16698">MAENTLLIYIMSFIKLLSESRRGGRSVHKDEMLGREGVDDDTLRFGDLLFEEEVEQCADLCQRVLHHCSSSVDSTRSQACATLYLLMRFSCGATSNFARVKMQVIMSLASLVGKAPDFNEEYLRRSLRTILAYAEEDTAMQATPFPTQ</sequence>
<dbReference type="GeneID" id="115938600"/>
<feature type="non-terminal residue" evidence="2">
    <location>
        <position position="148"/>
    </location>
</feature>
<evidence type="ECO:0000313" key="1">
    <source>
        <dbReference type="Proteomes" id="UP000245341"/>
    </source>
</evidence>
<dbReference type="PANTHER" id="PTHR23317:SF74">
    <property type="entry name" value="DEDICATOR OF CYTOKINESIS PROTEIN 8"/>
    <property type="match status" value="1"/>
</dbReference>
<keyword evidence="1" id="KW-1185">Reference proteome</keyword>